<reference evidence="6 7" key="1">
    <citation type="submission" date="2019-11" db="EMBL/GenBank/DDBJ databases">
        <title>Pseudooceanicola pacifica sp. nov., isolated from deep-sea sediment of the Pacific Ocean.</title>
        <authorList>
            <person name="Lyu L."/>
        </authorList>
    </citation>
    <scope>NUCLEOTIDE SEQUENCE [LARGE SCALE GENOMIC DNA]</scope>
    <source>
        <strain evidence="6 7">216_PA32_1</strain>
    </source>
</reference>
<dbReference type="Gene3D" id="3.50.50.60">
    <property type="entry name" value="FAD/NAD(P)-binding domain"/>
    <property type="match status" value="1"/>
</dbReference>
<dbReference type="Gene3D" id="3.30.9.10">
    <property type="entry name" value="D-Amino Acid Oxidase, subunit A, domain 2"/>
    <property type="match status" value="1"/>
</dbReference>
<protein>
    <submittedName>
        <fullName evidence="6">FAD-dependent oxidoreductase</fullName>
    </submittedName>
</protein>
<proteinExistence type="predicted"/>
<evidence type="ECO:0000313" key="7">
    <source>
        <dbReference type="Proteomes" id="UP000443843"/>
    </source>
</evidence>
<keyword evidence="3" id="KW-0274">FAD</keyword>
<comment type="caution">
    <text evidence="6">The sequence shown here is derived from an EMBL/GenBank/DDBJ whole genome shotgun (WGS) entry which is preliminary data.</text>
</comment>
<dbReference type="PANTHER" id="PTHR10961:SF10">
    <property type="entry name" value="FAD DEPENDENT OXIDOREDUCTASE DOMAIN-CONTAINING PROTEIN"/>
    <property type="match status" value="1"/>
</dbReference>
<organism evidence="6 7">
    <name type="scientific">Pseudooceanicola pacificus</name>
    <dbReference type="NCBI Taxonomy" id="2676438"/>
    <lineage>
        <taxon>Bacteria</taxon>
        <taxon>Pseudomonadati</taxon>
        <taxon>Pseudomonadota</taxon>
        <taxon>Alphaproteobacteria</taxon>
        <taxon>Rhodobacterales</taxon>
        <taxon>Paracoccaceae</taxon>
        <taxon>Pseudooceanicola</taxon>
    </lineage>
</organism>
<dbReference type="Proteomes" id="UP000443843">
    <property type="component" value="Unassembled WGS sequence"/>
</dbReference>
<dbReference type="GO" id="GO:0050660">
    <property type="term" value="F:flavin adenine dinucleotide binding"/>
    <property type="evidence" value="ECO:0007669"/>
    <property type="project" value="InterPro"/>
</dbReference>
<gene>
    <name evidence="6" type="ORF">GLS40_14745</name>
</gene>
<keyword evidence="2" id="KW-0285">Flavoprotein</keyword>
<accession>A0A844W4W3</accession>
<dbReference type="EMBL" id="WNXQ01000009">
    <property type="protein sequence ID" value="MWB79296.1"/>
    <property type="molecule type" value="Genomic_DNA"/>
</dbReference>
<comment type="cofactor">
    <cofactor evidence="1">
        <name>FAD</name>
        <dbReference type="ChEBI" id="CHEBI:57692"/>
    </cofactor>
</comment>
<evidence type="ECO:0000256" key="3">
    <source>
        <dbReference type="ARBA" id="ARBA00022827"/>
    </source>
</evidence>
<dbReference type="SUPFAM" id="SSF51905">
    <property type="entry name" value="FAD/NAD(P)-binding domain"/>
    <property type="match status" value="1"/>
</dbReference>
<dbReference type="PANTHER" id="PTHR10961">
    <property type="entry name" value="PEROXISOMAL SARCOSINE OXIDASE"/>
    <property type="match status" value="1"/>
</dbReference>
<sequence>MRIAVIGRGLIGSAAARHLARQGHDITLIGPDEPADRKAHDGVFASHYDEGRITRGLDPWPFWSTVSRASIARYREIEDESGVPFFTEAGSLMAGPEGSALMDRLCAVRDRDAIQCEELRDRDLARLFPYFAFPEGTLALYEPRNAGHISPRRLVQAQTRAAQRAGARLVAARALGFDEGADGVRIATEAGEVTADRVLVAAGGFTNTLFGGALDITVYARTAALLELSPEEAARHRSMPSLIYQQPDGNDPYMLPPILYPDGKWYLKMGGDMVNVLLEGEAALRDWFRSDGSAEVGAQLEAAVRARVPGLDILSRRTIPCVTTYVAENIAQFRWMGDRVAVAVAGCGRGAKCSDELGRLGAELVQGNDLPDWAYEAAV</sequence>
<evidence type="ECO:0000256" key="2">
    <source>
        <dbReference type="ARBA" id="ARBA00022630"/>
    </source>
</evidence>
<dbReference type="AlphaFoldDB" id="A0A844W4W3"/>
<dbReference type="InterPro" id="IPR006076">
    <property type="entry name" value="FAD-dep_OxRdtase"/>
</dbReference>
<feature type="domain" description="FAD dependent oxidoreductase" evidence="5">
    <location>
        <begin position="2"/>
        <end position="364"/>
    </location>
</feature>
<evidence type="ECO:0000256" key="4">
    <source>
        <dbReference type="ARBA" id="ARBA00023002"/>
    </source>
</evidence>
<keyword evidence="7" id="KW-1185">Reference proteome</keyword>
<name>A0A844W4W3_9RHOB</name>
<dbReference type="InterPro" id="IPR036188">
    <property type="entry name" value="FAD/NAD-bd_sf"/>
</dbReference>
<keyword evidence="4" id="KW-0560">Oxidoreductase</keyword>
<evidence type="ECO:0000313" key="6">
    <source>
        <dbReference type="EMBL" id="MWB79296.1"/>
    </source>
</evidence>
<dbReference type="InterPro" id="IPR045170">
    <property type="entry name" value="MTOX"/>
</dbReference>
<dbReference type="GO" id="GO:0008115">
    <property type="term" value="F:sarcosine oxidase activity"/>
    <property type="evidence" value="ECO:0007669"/>
    <property type="project" value="TreeGrafter"/>
</dbReference>
<evidence type="ECO:0000259" key="5">
    <source>
        <dbReference type="Pfam" id="PF01266"/>
    </source>
</evidence>
<dbReference type="Pfam" id="PF01266">
    <property type="entry name" value="DAO"/>
    <property type="match status" value="1"/>
</dbReference>
<dbReference type="RefSeq" id="WP_160383506.1">
    <property type="nucleotide sequence ID" value="NZ_WNXQ01000009.1"/>
</dbReference>
<evidence type="ECO:0000256" key="1">
    <source>
        <dbReference type="ARBA" id="ARBA00001974"/>
    </source>
</evidence>